<name>A0ABS9Q0F4_9MICO</name>
<comment type="caution">
    <text evidence="2">The sequence shown here is derived from an EMBL/GenBank/DDBJ whole genome shotgun (WGS) entry which is preliminary data.</text>
</comment>
<dbReference type="RefSeq" id="WP_239262966.1">
    <property type="nucleotide sequence ID" value="NZ_JAKRCV010000011.1"/>
</dbReference>
<proteinExistence type="predicted"/>
<evidence type="ECO:0000256" key="1">
    <source>
        <dbReference type="SAM" id="Phobius"/>
    </source>
</evidence>
<reference evidence="2 3" key="1">
    <citation type="submission" date="2022-02" db="EMBL/GenBank/DDBJ databases">
        <title>Uncovering new skin microbiome diversity through culturing and metagenomics.</title>
        <authorList>
            <person name="Conlan S."/>
            <person name="Deming C."/>
            <person name="Nisc Comparative Sequencing Program N."/>
            <person name="Segre J.A."/>
        </authorList>
    </citation>
    <scope>NUCLEOTIDE SEQUENCE [LARGE SCALE GENOMIC DNA]</scope>
    <source>
        <strain evidence="2 3">ACRQZ</strain>
    </source>
</reference>
<keyword evidence="1" id="KW-0812">Transmembrane</keyword>
<evidence type="ECO:0000313" key="2">
    <source>
        <dbReference type="EMBL" id="MCG7321355.1"/>
    </source>
</evidence>
<dbReference type="Proteomes" id="UP001521931">
    <property type="component" value="Unassembled WGS sequence"/>
</dbReference>
<protein>
    <submittedName>
        <fullName evidence="2">Uncharacterized protein</fullName>
    </submittedName>
</protein>
<evidence type="ECO:0000313" key="3">
    <source>
        <dbReference type="Proteomes" id="UP001521931"/>
    </source>
</evidence>
<feature type="transmembrane region" description="Helical" evidence="1">
    <location>
        <begin position="12"/>
        <end position="34"/>
    </location>
</feature>
<sequence length="272" mass="30404">METFLNLSGTAWTGIYTLLTGGLLGVAIMAAWYAKRQWDVARNQIEESQRADREATRPYVIVTIEPGPTSRSFFDLSVKNSGRRPAFEVCISLEPAPVRANEVSGVEIANVKMLNEPIAMIAPGGEMRTFYDSHIERANAKDLPTEHHVSLTYRDSSGHEYDEASLLDIDALKGTMYSDEKTIHHVAKNLEEVKKILKSAQVLARHGGLTVDAITESRADNVARSEREEYERLKNHLDLVRQATPDSESIPGLERRIADYEESLSMDTNSEL</sequence>
<keyword evidence="1" id="KW-0472">Membrane</keyword>
<accession>A0ABS9Q0F4</accession>
<organism evidence="2 3">
    <name type="scientific">Arsenicicoccus bolidensis</name>
    <dbReference type="NCBI Taxonomy" id="229480"/>
    <lineage>
        <taxon>Bacteria</taxon>
        <taxon>Bacillati</taxon>
        <taxon>Actinomycetota</taxon>
        <taxon>Actinomycetes</taxon>
        <taxon>Micrococcales</taxon>
        <taxon>Intrasporangiaceae</taxon>
        <taxon>Arsenicicoccus</taxon>
    </lineage>
</organism>
<gene>
    <name evidence="2" type="ORF">MHL29_05520</name>
</gene>
<dbReference type="EMBL" id="JAKRCV010000011">
    <property type="protein sequence ID" value="MCG7321355.1"/>
    <property type="molecule type" value="Genomic_DNA"/>
</dbReference>
<keyword evidence="3" id="KW-1185">Reference proteome</keyword>
<keyword evidence="1" id="KW-1133">Transmembrane helix</keyword>